<keyword evidence="3 10" id="KW-0328">Glycosyltransferase</keyword>
<accession>A0AAD6ZY20</accession>
<dbReference type="InterPro" id="IPR005599">
    <property type="entry name" value="GPI_mannosylTrfase"/>
</dbReference>
<dbReference type="EC" id="2.4.1.-" evidence="10"/>
<protein>
    <recommendedName>
        <fullName evidence="10">Mannosyltransferase</fullName>
        <ecNumber evidence="10">2.4.1.-</ecNumber>
    </recommendedName>
</protein>
<feature type="transmembrane region" description="Helical" evidence="10">
    <location>
        <begin position="385"/>
        <end position="412"/>
    </location>
</feature>
<comment type="caution">
    <text evidence="12">The sequence shown here is derived from an EMBL/GenBank/DDBJ whole genome shotgun (WGS) entry which is preliminary data.</text>
</comment>
<keyword evidence="8 10" id="KW-0472">Membrane</keyword>
<evidence type="ECO:0000256" key="2">
    <source>
        <dbReference type="ARBA" id="ARBA00006065"/>
    </source>
</evidence>
<evidence type="ECO:0000256" key="7">
    <source>
        <dbReference type="ARBA" id="ARBA00022989"/>
    </source>
</evidence>
<dbReference type="EMBL" id="JARIHO010000023">
    <property type="protein sequence ID" value="KAJ7343229.1"/>
    <property type="molecule type" value="Genomic_DNA"/>
</dbReference>
<dbReference type="Pfam" id="PF03901">
    <property type="entry name" value="Glyco_transf_22"/>
    <property type="match status" value="1"/>
</dbReference>
<organism evidence="12 13">
    <name type="scientific">Mycena albidolilacea</name>
    <dbReference type="NCBI Taxonomy" id="1033008"/>
    <lineage>
        <taxon>Eukaryota</taxon>
        <taxon>Fungi</taxon>
        <taxon>Dikarya</taxon>
        <taxon>Basidiomycota</taxon>
        <taxon>Agaricomycotina</taxon>
        <taxon>Agaricomycetes</taxon>
        <taxon>Agaricomycetidae</taxon>
        <taxon>Agaricales</taxon>
        <taxon>Marasmiineae</taxon>
        <taxon>Mycenaceae</taxon>
        <taxon>Mycena</taxon>
    </lineage>
</organism>
<evidence type="ECO:0000313" key="12">
    <source>
        <dbReference type="EMBL" id="KAJ7343229.1"/>
    </source>
</evidence>
<dbReference type="GO" id="GO:0006506">
    <property type="term" value="P:GPI anchor biosynthetic process"/>
    <property type="evidence" value="ECO:0007669"/>
    <property type="project" value="TreeGrafter"/>
</dbReference>
<comment type="subcellular location">
    <subcellularLocation>
        <location evidence="1 10">Endoplasmic reticulum membrane</location>
        <topology evidence="1 10">Multi-pass membrane protein</topology>
    </subcellularLocation>
</comment>
<dbReference type="GO" id="GO:0000026">
    <property type="term" value="F:alpha-1,2-mannosyltransferase activity"/>
    <property type="evidence" value="ECO:0007669"/>
    <property type="project" value="TreeGrafter"/>
</dbReference>
<evidence type="ECO:0000256" key="8">
    <source>
        <dbReference type="ARBA" id="ARBA00023136"/>
    </source>
</evidence>
<evidence type="ECO:0000256" key="4">
    <source>
        <dbReference type="ARBA" id="ARBA00022679"/>
    </source>
</evidence>
<gene>
    <name evidence="12" type="ORF">DFH08DRAFT_781735</name>
</gene>
<dbReference type="Proteomes" id="UP001218218">
    <property type="component" value="Unassembled WGS sequence"/>
</dbReference>
<evidence type="ECO:0000256" key="5">
    <source>
        <dbReference type="ARBA" id="ARBA00022692"/>
    </source>
</evidence>
<reference evidence="12" key="1">
    <citation type="submission" date="2023-03" db="EMBL/GenBank/DDBJ databases">
        <title>Massive genome expansion in bonnet fungi (Mycena s.s.) driven by repeated elements and novel gene families across ecological guilds.</title>
        <authorList>
            <consortium name="Lawrence Berkeley National Laboratory"/>
            <person name="Harder C.B."/>
            <person name="Miyauchi S."/>
            <person name="Viragh M."/>
            <person name="Kuo A."/>
            <person name="Thoen E."/>
            <person name="Andreopoulos B."/>
            <person name="Lu D."/>
            <person name="Skrede I."/>
            <person name="Drula E."/>
            <person name="Henrissat B."/>
            <person name="Morin E."/>
            <person name="Kohler A."/>
            <person name="Barry K."/>
            <person name="LaButti K."/>
            <person name="Morin E."/>
            <person name="Salamov A."/>
            <person name="Lipzen A."/>
            <person name="Mereny Z."/>
            <person name="Hegedus B."/>
            <person name="Baldrian P."/>
            <person name="Stursova M."/>
            <person name="Weitz H."/>
            <person name="Taylor A."/>
            <person name="Grigoriev I.V."/>
            <person name="Nagy L.G."/>
            <person name="Martin F."/>
            <person name="Kauserud H."/>
        </authorList>
    </citation>
    <scope>NUCLEOTIDE SEQUENCE</scope>
    <source>
        <strain evidence="12">CBHHK002</strain>
    </source>
</reference>
<feature type="transmembrane region" description="Helical" evidence="10">
    <location>
        <begin position="190"/>
        <end position="213"/>
    </location>
</feature>
<keyword evidence="4" id="KW-0808">Transferase</keyword>
<keyword evidence="6 10" id="KW-0256">Endoplasmic reticulum</keyword>
<evidence type="ECO:0000256" key="6">
    <source>
        <dbReference type="ARBA" id="ARBA00022824"/>
    </source>
</evidence>
<evidence type="ECO:0000256" key="3">
    <source>
        <dbReference type="ARBA" id="ARBA00022676"/>
    </source>
</evidence>
<comment type="similarity">
    <text evidence="2">Belongs to the glycosyltransferase 22 family. PIGB subfamily.</text>
</comment>
<feature type="chain" id="PRO_5042059886" description="Mannosyltransferase" evidence="11">
    <location>
        <begin position="23"/>
        <end position="575"/>
    </location>
</feature>
<sequence>MTTTRLVCTALFVRVLIALSTSTVFQPDEYFQSLEPAHYLVFGYGHLTWEWLSPRPIRSILYPALNVPIYWFLKVTGLDTRGTLGDWLIISGPRVLHGSFAALTDIFFCSLTKNVIGERYVPTALFLSLTSMFHVLSLSRSLSNSLETSLTTIALSCYPWVSGPGIAIDRYAALCLHSRYSHVFRSRVRLTLIFAALACAVRSTNAIIWTYLVGHLLWQVRSSRRSLAACIQDGLMISGATLGGIFALDSLYYGTPTFTPLNFLAANLSNVSLFYGGNAWHYYLSQAIPIMCTTTLPFALHEIWLILRGRESPALGIMLVCITWTTGVYSLAGHKEWRFIHPLLPMLHLFATKSLYDMSASRNTTPRGNQNPSKQSFPLERRWQITLLLTLPISCYITLLYCGAPIQVMAFIRSLPRDALRDGGVGFLMPCHSTPGHAYLHRQELANGRMWALGCEPPLQNQDLATYRDQTTVFFASPHAYLKERFPQSVDPTYPLSPFPTSVPGALQSAVEPNQYPWVHEWPQYLVFFGALLHEKGVKGLLEERGYTEVWTAGRAWEGDCDERKGGVKVWKYAG</sequence>
<dbReference type="AlphaFoldDB" id="A0AAD6ZY20"/>
<keyword evidence="7 10" id="KW-1133">Transmembrane helix</keyword>
<evidence type="ECO:0000256" key="1">
    <source>
        <dbReference type="ARBA" id="ARBA00004477"/>
    </source>
</evidence>
<keyword evidence="13" id="KW-1185">Reference proteome</keyword>
<feature type="transmembrane region" description="Helical" evidence="10">
    <location>
        <begin position="280"/>
        <end position="300"/>
    </location>
</feature>
<dbReference type="PANTHER" id="PTHR22760:SF4">
    <property type="entry name" value="GPI MANNOSYLTRANSFERASE 3"/>
    <property type="match status" value="1"/>
</dbReference>
<dbReference type="GO" id="GO:0005789">
    <property type="term" value="C:endoplasmic reticulum membrane"/>
    <property type="evidence" value="ECO:0007669"/>
    <property type="project" value="UniProtKB-SubCell"/>
</dbReference>
<evidence type="ECO:0000256" key="11">
    <source>
        <dbReference type="SAM" id="SignalP"/>
    </source>
</evidence>
<evidence type="ECO:0000313" key="13">
    <source>
        <dbReference type="Proteomes" id="UP001218218"/>
    </source>
</evidence>
<name>A0AAD6ZY20_9AGAR</name>
<evidence type="ECO:0000256" key="10">
    <source>
        <dbReference type="RuleBase" id="RU363075"/>
    </source>
</evidence>
<evidence type="ECO:0000256" key="9">
    <source>
        <dbReference type="ARBA" id="ARBA00024708"/>
    </source>
</evidence>
<feature type="signal peptide" evidence="11">
    <location>
        <begin position="1"/>
        <end position="22"/>
    </location>
</feature>
<keyword evidence="5 10" id="KW-0812">Transmembrane</keyword>
<comment type="function">
    <text evidence="9">Mannosyltransferase involved in glycosylphosphatidylinositol-anchor biosynthesis. Transfers the third mannose to Man2-GlcN-acyl-PI during GPI precursor assembly.</text>
</comment>
<proteinExistence type="inferred from homology"/>
<feature type="transmembrane region" description="Helical" evidence="10">
    <location>
        <begin position="234"/>
        <end position="254"/>
    </location>
</feature>
<keyword evidence="11" id="KW-0732">Signal</keyword>
<feature type="transmembrane region" description="Helical" evidence="10">
    <location>
        <begin position="312"/>
        <end position="332"/>
    </location>
</feature>
<dbReference type="PANTHER" id="PTHR22760">
    <property type="entry name" value="GLYCOSYLTRANSFERASE"/>
    <property type="match status" value="1"/>
</dbReference>